<evidence type="ECO:0000313" key="1">
    <source>
        <dbReference type="EMBL" id="WOK04695.1"/>
    </source>
</evidence>
<dbReference type="PROSITE" id="PS51257">
    <property type="entry name" value="PROKAR_LIPOPROTEIN"/>
    <property type="match status" value="1"/>
</dbReference>
<proteinExistence type="predicted"/>
<organism evidence="1 2">
    <name type="scientific">Imperialibacter roseus</name>
    <dbReference type="NCBI Taxonomy" id="1324217"/>
    <lineage>
        <taxon>Bacteria</taxon>
        <taxon>Pseudomonadati</taxon>
        <taxon>Bacteroidota</taxon>
        <taxon>Cytophagia</taxon>
        <taxon>Cytophagales</taxon>
        <taxon>Flammeovirgaceae</taxon>
        <taxon>Imperialibacter</taxon>
    </lineage>
</organism>
<evidence type="ECO:0008006" key="3">
    <source>
        <dbReference type="Google" id="ProtNLM"/>
    </source>
</evidence>
<dbReference type="EMBL" id="CP136051">
    <property type="protein sequence ID" value="WOK04695.1"/>
    <property type="molecule type" value="Genomic_DNA"/>
</dbReference>
<name>A0ABZ0II38_9BACT</name>
<evidence type="ECO:0000313" key="2">
    <source>
        <dbReference type="Proteomes" id="UP001302349"/>
    </source>
</evidence>
<sequence>MKYWIKNNLSMLILSLIVIACGGKEENNYQLTVKNPFVYDIEILATGPGAPATYGNELVAAGEEKTYTGTSGGELRISAYEKGDLDDGTGTTLGKSATLAAVPGSSYIWVAGNASVSDISESNASKDCLDDPTAKEYKDRINGDPNGCQPCAACAALACAIYLGHAELIDLYTATVKQEEAYYEVKTCPELY</sequence>
<dbReference type="Proteomes" id="UP001302349">
    <property type="component" value="Chromosome"/>
</dbReference>
<gene>
    <name evidence="1" type="ORF">RT717_16565</name>
</gene>
<accession>A0ABZ0II38</accession>
<dbReference type="RefSeq" id="WP_317487496.1">
    <property type="nucleotide sequence ID" value="NZ_CP136051.1"/>
</dbReference>
<reference evidence="1 2" key="1">
    <citation type="journal article" date="2023" name="Microbiol. Resour. Announc.">
        <title>Complete Genome Sequence of Imperialibacter roseus strain P4T.</title>
        <authorList>
            <person name="Tizabi D.R."/>
            <person name="Bachvaroff T."/>
            <person name="Hill R.T."/>
        </authorList>
    </citation>
    <scope>NUCLEOTIDE SEQUENCE [LARGE SCALE GENOMIC DNA]</scope>
    <source>
        <strain evidence="1 2">P4T</strain>
    </source>
</reference>
<protein>
    <recommendedName>
        <fullName evidence="3">Lipoprotein</fullName>
    </recommendedName>
</protein>
<keyword evidence="2" id="KW-1185">Reference proteome</keyword>